<reference evidence="2 3" key="1">
    <citation type="submission" date="2019-06" db="EMBL/GenBank/DDBJ databases">
        <title>Genome Sequence of the Brown Rot Fungal Pathogen Monilinia laxa.</title>
        <authorList>
            <person name="De Miccolis Angelini R.M."/>
            <person name="Landi L."/>
            <person name="Abate D."/>
            <person name="Pollastro S."/>
            <person name="Romanazzi G."/>
            <person name="Faretra F."/>
        </authorList>
    </citation>
    <scope>NUCLEOTIDE SEQUENCE [LARGE SCALE GENOMIC DNA]</scope>
    <source>
        <strain evidence="2 3">Mlax316</strain>
    </source>
</reference>
<feature type="compositionally biased region" description="Polar residues" evidence="1">
    <location>
        <begin position="277"/>
        <end position="289"/>
    </location>
</feature>
<evidence type="ECO:0000313" key="2">
    <source>
        <dbReference type="EMBL" id="KAB8302681.1"/>
    </source>
</evidence>
<accession>A0A5N6KGI0</accession>
<comment type="caution">
    <text evidence="2">The sequence shown here is derived from an EMBL/GenBank/DDBJ whole genome shotgun (WGS) entry which is preliminary data.</text>
</comment>
<dbReference type="OrthoDB" id="3557584at2759"/>
<evidence type="ECO:0000313" key="3">
    <source>
        <dbReference type="Proteomes" id="UP000326757"/>
    </source>
</evidence>
<feature type="region of interest" description="Disordered" evidence="1">
    <location>
        <begin position="117"/>
        <end position="211"/>
    </location>
</feature>
<keyword evidence="3" id="KW-1185">Reference proteome</keyword>
<dbReference type="AlphaFoldDB" id="A0A5N6KGI0"/>
<feature type="compositionally biased region" description="Basic residues" evidence="1">
    <location>
        <begin position="38"/>
        <end position="48"/>
    </location>
</feature>
<dbReference type="Proteomes" id="UP000326757">
    <property type="component" value="Unassembled WGS sequence"/>
</dbReference>
<sequence>MAPKKDITSTPSRIRLPRAAKDNLKELPEPIPKTTSKPIKRSPGRPKKAVSTEISGSKASSFQDAKGKAKETEIVTLAVPSAALDDEIIRQEATYPNPFSTESSRQNTAALLSQWDAIKSPGPRSPNLEKRLVNGTAKSTSTRSAKSKHERAHSTSNQRHITIPPPASKERGEQTSQVFDVDKQHRLNSLAEGRFPDPTYPRASISNGTEISPGFNAAMGFRYSPGFGGPHGFNPSPRNQYGLALRRHSSAMFGTGGSQIGPNTVRHSSAGLGTADLPSSEQTKSTGPTIPNADAGPSSRIDGSVDGPSPFKNTFAIPDPSSPEYLPNFPTDWNNYMNFNQDRFTGQDFGGYQGYQGYQSFQPGSFGFHRPVGQSFSPYGSLFGPGNPQYYNPKILNTGNDSSWTAPQMSGFPSMSEYPSVPSFPSLPQNIEHQGSPQLEQITQTLAEISEPLGIRESRMTREKTMFVPGGKIIKTTTTVFKPTDEENRKGKSVERVPEDKVGIVVVDKEGNVDVESGDWLAGFNRIEGWEVEALLHQSKRWRSHKNKNGANKKRYCEETRS</sequence>
<name>A0A5N6KGI0_MONLA</name>
<evidence type="ECO:0000256" key="1">
    <source>
        <dbReference type="SAM" id="MobiDB-lite"/>
    </source>
</evidence>
<gene>
    <name evidence="2" type="ORF">EYC80_006043</name>
</gene>
<protein>
    <submittedName>
        <fullName evidence="2">Uncharacterized protein</fullName>
    </submittedName>
</protein>
<dbReference type="EMBL" id="VIGI01000003">
    <property type="protein sequence ID" value="KAB8302681.1"/>
    <property type="molecule type" value="Genomic_DNA"/>
</dbReference>
<feature type="region of interest" description="Disordered" evidence="1">
    <location>
        <begin position="1"/>
        <end position="70"/>
    </location>
</feature>
<proteinExistence type="predicted"/>
<feature type="compositionally biased region" description="Polar residues" evidence="1">
    <location>
        <begin position="52"/>
        <end position="63"/>
    </location>
</feature>
<feature type="region of interest" description="Disordered" evidence="1">
    <location>
        <begin position="254"/>
        <end position="307"/>
    </location>
</feature>
<feature type="compositionally biased region" description="Basic residues" evidence="1">
    <location>
        <begin position="541"/>
        <end position="554"/>
    </location>
</feature>
<feature type="compositionally biased region" description="Basic and acidic residues" evidence="1">
    <location>
        <begin position="19"/>
        <end position="28"/>
    </location>
</feature>
<feature type="region of interest" description="Disordered" evidence="1">
    <location>
        <begin position="541"/>
        <end position="562"/>
    </location>
</feature>
<organism evidence="2 3">
    <name type="scientific">Monilinia laxa</name>
    <name type="common">Brown rot fungus</name>
    <name type="synonym">Sclerotinia laxa</name>
    <dbReference type="NCBI Taxonomy" id="61186"/>
    <lineage>
        <taxon>Eukaryota</taxon>
        <taxon>Fungi</taxon>
        <taxon>Dikarya</taxon>
        <taxon>Ascomycota</taxon>
        <taxon>Pezizomycotina</taxon>
        <taxon>Leotiomycetes</taxon>
        <taxon>Helotiales</taxon>
        <taxon>Sclerotiniaceae</taxon>
        <taxon>Monilinia</taxon>
    </lineage>
</organism>